<keyword evidence="1" id="KW-0812">Transmembrane</keyword>
<dbReference type="Proteomes" id="UP000199614">
    <property type="component" value="Unassembled WGS sequence"/>
</dbReference>
<gene>
    <name evidence="2" type="ORF">SAMN05216207_1001451</name>
</gene>
<organism evidence="2 3">
    <name type="scientific">Pseudonocardia ammonioxydans</name>
    <dbReference type="NCBI Taxonomy" id="260086"/>
    <lineage>
        <taxon>Bacteria</taxon>
        <taxon>Bacillati</taxon>
        <taxon>Actinomycetota</taxon>
        <taxon>Actinomycetes</taxon>
        <taxon>Pseudonocardiales</taxon>
        <taxon>Pseudonocardiaceae</taxon>
        <taxon>Pseudonocardia</taxon>
    </lineage>
</organism>
<protein>
    <submittedName>
        <fullName evidence="2">Uncharacterized protein</fullName>
    </submittedName>
</protein>
<dbReference type="EMBL" id="FOUY01000001">
    <property type="protein sequence ID" value="SFM64122.1"/>
    <property type="molecule type" value="Genomic_DNA"/>
</dbReference>
<sequence length="464" mass="49698">MNDRTFRRSLITQFVRVVLAAVAIGCVVFFVQDQGRGAEVTYGSPGGREQPEAEPAELPTVSLPSAGEMAAMLSAEPVVRLPGSIASWDAERVRQAGGGRDVRIIATPPGLTKEQRSALGDVDSEVRRELEDDENTTVLTIDGTRVSGGIYEVAPSTLDEWRAQFGRHDVTVSLVTLINQLTGAGDAPVEGPADERREPTADELEVVTTQLRATGRFVAPGASLTDVPAEASAEAFGDVPALYAAFPVQPLEEPAPDYGPALTRQFPETPIVVLYGSWIEYHGPHAADFADVVSAGYYSQFGSVLGRGQYPQSNSLRLFLGRIADVRYAGLFDRPLPYTPFDPLTVTLPALPWIFAGSAALLLALSARPLLRRNASRPLGTAARLGGLSALAVEVSGLTDRAEDPALARAVVHLQAARDAVAKSLPDKHINTLLDDAAAELDRIGRAVPFDGYRPADYLRRQRA</sequence>
<keyword evidence="3" id="KW-1185">Reference proteome</keyword>
<evidence type="ECO:0000256" key="1">
    <source>
        <dbReference type="SAM" id="Phobius"/>
    </source>
</evidence>
<feature type="transmembrane region" description="Helical" evidence="1">
    <location>
        <begin position="14"/>
        <end position="31"/>
    </location>
</feature>
<evidence type="ECO:0000313" key="3">
    <source>
        <dbReference type="Proteomes" id="UP000199614"/>
    </source>
</evidence>
<dbReference type="AlphaFoldDB" id="A0A1I4SI62"/>
<dbReference type="STRING" id="260086.SAMN05216207_1001451"/>
<dbReference type="RefSeq" id="WP_218162624.1">
    <property type="nucleotide sequence ID" value="NZ_FOUY01000001.1"/>
</dbReference>
<keyword evidence="1" id="KW-1133">Transmembrane helix</keyword>
<keyword evidence="1" id="KW-0472">Membrane</keyword>
<proteinExistence type="predicted"/>
<reference evidence="2 3" key="1">
    <citation type="submission" date="2016-10" db="EMBL/GenBank/DDBJ databases">
        <authorList>
            <person name="de Groot N.N."/>
        </authorList>
    </citation>
    <scope>NUCLEOTIDE SEQUENCE [LARGE SCALE GENOMIC DNA]</scope>
    <source>
        <strain evidence="2 3">CGMCC 4.1877</strain>
    </source>
</reference>
<feature type="transmembrane region" description="Helical" evidence="1">
    <location>
        <begin position="350"/>
        <end position="371"/>
    </location>
</feature>
<evidence type="ECO:0000313" key="2">
    <source>
        <dbReference type="EMBL" id="SFM64122.1"/>
    </source>
</evidence>
<name>A0A1I4SI62_PSUAM</name>
<accession>A0A1I4SI62</accession>